<dbReference type="STRING" id="1890364.A0A2P6NW41"/>
<evidence type="ECO:0008006" key="13">
    <source>
        <dbReference type="Google" id="ProtNLM"/>
    </source>
</evidence>
<keyword evidence="12" id="KW-1185">Reference proteome</keyword>
<evidence type="ECO:0000256" key="4">
    <source>
        <dbReference type="ARBA" id="ARBA00022692"/>
    </source>
</evidence>
<dbReference type="GO" id="GO:0000064">
    <property type="term" value="F:L-ornithine transmembrane transporter activity"/>
    <property type="evidence" value="ECO:0007669"/>
    <property type="project" value="TreeGrafter"/>
</dbReference>
<dbReference type="InterPro" id="IPR018108">
    <property type="entry name" value="MCP_transmembrane"/>
</dbReference>
<keyword evidence="5" id="KW-0677">Repeat</keyword>
<evidence type="ECO:0000256" key="10">
    <source>
        <dbReference type="RuleBase" id="RU000488"/>
    </source>
</evidence>
<comment type="subcellular location">
    <subcellularLocation>
        <location evidence="1">Mitochondrion membrane</location>
        <topology evidence="1">Multi-pass membrane protein</topology>
    </subcellularLocation>
</comment>
<dbReference type="PANTHER" id="PTHR45624:SF58">
    <property type="entry name" value="CARRIER PROTEIN, PUTATIVE-RELATED"/>
    <property type="match status" value="1"/>
</dbReference>
<dbReference type="AlphaFoldDB" id="A0A2P6NW41"/>
<evidence type="ECO:0000256" key="5">
    <source>
        <dbReference type="ARBA" id="ARBA00022737"/>
    </source>
</evidence>
<keyword evidence="4 9" id="KW-0812">Transmembrane</keyword>
<accession>A0A2P6NW41</accession>
<keyword evidence="8 9" id="KW-0472">Membrane</keyword>
<dbReference type="InterPro" id="IPR050567">
    <property type="entry name" value="Mitochondrial_Carrier"/>
</dbReference>
<proteinExistence type="inferred from homology"/>
<dbReference type="OrthoDB" id="193856at2759"/>
<organism evidence="11 12">
    <name type="scientific">Planoprotostelium fungivorum</name>
    <dbReference type="NCBI Taxonomy" id="1890364"/>
    <lineage>
        <taxon>Eukaryota</taxon>
        <taxon>Amoebozoa</taxon>
        <taxon>Evosea</taxon>
        <taxon>Variosea</taxon>
        <taxon>Cavosteliida</taxon>
        <taxon>Cavosteliaceae</taxon>
        <taxon>Planoprotostelium</taxon>
    </lineage>
</organism>
<comment type="caution">
    <text evidence="11">The sequence shown here is derived from an EMBL/GenBank/DDBJ whole genome shotgun (WGS) entry which is preliminary data.</text>
</comment>
<keyword evidence="7" id="KW-0496">Mitochondrion</keyword>
<dbReference type="PANTHER" id="PTHR45624">
    <property type="entry name" value="MITOCHONDRIAL BASIC AMINO ACIDS TRANSPORTER-RELATED"/>
    <property type="match status" value="1"/>
</dbReference>
<dbReference type="EMBL" id="MDYQ01000013">
    <property type="protein sequence ID" value="PRP88182.1"/>
    <property type="molecule type" value="Genomic_DNA"/>
</dbReference>
<evidence type="ECO:0000256" key="2">
    <source>
        <dbReference type="ARBA" id="ARBA00006375"/>
    </source>
</evidence>
<name>A0A2P6NW41_9EUKA</name>
<dbReference type="GO" id="GO:0031966">
    <property type="term" value="C:mitochondrial membrane"/>
    <property type="evidence" value="ECO:0007669"/>
    <property type="project" value="UniProtKB-SubCell"/>
</dbReference>
<dbReference type="SUPFAM" id="SSF103506">
    <property type="entry name" value="Mitochondrial carrier"/>
    <property type="match status" value="1"/>
</dbReference>
<evidence type="ECO:0000256" key="3">
    <source>
        <dbReference type="ARBA" id="ARBA00022448"/>
    </source>
</evidence>
<evidence type="ECO:0000313" key="11">
    <source>
        <dbReference type="EMBL" id="PRP88182.1"/>
    </source>
</evidence>
<comment type="similarity">
    <text evidence="2 10">Belongs to the mitochondrial carrier (TC 2.A.29) family.</text>
</comment>
<evidence type="ECO:0000256" key="8">
    <source>
        <dbReference type="ARBA" id="ARBA00023136"/>
    </source>
</evidence>
<keyword evidence="3 10" id="KW-0813">Transport</keyword>
<dbReference type="GO" id="GO:1990575">
    <property type="term" value="P:mitochondrial L-ornithine transmembrane transport"/>
    <property type="evidence" value="ECO:0007669"/>
    <property type="project" value="TreeGrafter"/>
</dbReference>
<dbReference type="Gene3D" id="1.50.40.10">
    <property type="entry name" value="Mitochondrial carrier domain"/>
    <property type="match status" value="2"/>
</dbReference>
<evidence type="ECO:0000256" key="6">
    <source>
        <dbReference type="ARBA" id="ARBA00022989"/>
    </source>
</evidence>
<keyword evidence="6" id="KW-1133">Transmembrane helix</keyword>
<evidence type="ECO:0000256" key="9">
    <source>
        <dbReference type="PROSITE-ProRule" id="PRU00282"/>
    </source>
</evidence>
<gene>
    <name evidence="11" type="ORF">PROFUN_04005</name>
</gene>
<sequence length="283" mass="31100">MAPISQDGLFAFLAGAVYGGVSLIVGHPLDTLKTKMQAQDAHLKGSSIKVFSETLKKEGIVGLYRGCIPPLLGASLLRSAQFGFFTSTYRLLQPKPVEPGQTPGFWERGLPSYQIYGPVNTNLILAGMAGGAGRSVIESPLDLAKIRRQIGQSWKFRECLHGMNASLARNVPLLTFFFLFIEISKGIDISPQWRPFLTGSICSTLAWTIIWPFDVIKSQVQGGSRGTSMWQKAKMHYRNQGWYGFFRGYGPGAARSLLANGASMVAYVKTEKYLKEKYGSQSS</sequence>
<evidence type="ECO:0000256" key="7">
    <source>
        <dbReference type="ARBA" id="ARBA00023128"/>
    </source>
</evidence>
<feature type="repeat" description="Solcar" evidence="9">
    <location>
        <begin position="6"/>
        <end position="91"/>
    </location>
</feature>
<dbReference type="InParanoid" id="A0A2P6NW41"/>
<feature type="repeat" description="Solcar" evidence="9">
    <location>
        <begin position="190"/>
        <end position="273"/>
    </location>
</feature>
<evidence type="ECO:0000313" key="12">
    <source>
        <dbReference type="Proteomes" id="UP000241769"/>
    </source>
</evidence>
<evidence type="ECO:0000256" key="1">
    <source>
        <dbReference type="ARBA" id="ARBA00004225"/>
    </source>
</evidence>
<dbReference type="InterPro" id="IPR023395">
    <property type="entry name" value="MCP_dom_sf"/>
</dbReference>
<protein>
    <recommendedName>
        <fullName evidence="13">Mitochondrial carrier protein</fullName>
    </recommendedName>
</protein>
<dbReference type="Proteomes" id="UP000241769">
    <property type="component" value="Unassembled WGS sequence"/>
</dbReference>
<dbReference type="PROSITE" id="PS50920">
    <property type="entry name" value="SOLCAR"/>
    <property type="match status" value="2"/>
</dbReference>
<dbReference type="Pfam" id="PF00153">
    <property type="entry name" value="Mito_carr"/>
    <property type="match status" value="2"/>
</dbReference>
<reference evidence="11 12" key="1">
    <citation type="journal article" date="2018" name="Genome Biol. Evol.">
        <title>Multiple Roots of Fruiting Body Formation in Amoebozoa.</title>
        <authorList>
            <person name="Hillmann F."/>
            <person name="Forbes G."/>
            <person name="Novohradska S."/>
            <person name="Ferling I."/>
            <person name="Riege K."/>
            <person name="Groth M."/>
            <person name="Westermann M."/>
            <person name="Marz M."/>
            <person name="Spaller T."/>
            <person name="Winckler T."/>
            <person name="Schaap P."/>
            <person name="Glockner G."/>
        </authorList>
    </citation>
    <scope>NUCLEOTIDE SEQUENCE [LARGE SCALE GENOMIC DNA]</scope>
    <source>
        <strain evidence="11 12">Jena</strain>
    </source>
</reference>